<dbReference type="InterPro" id="IPR011603">
    <property type="entry name" value="2oxoglutarate_DH_E1"/>
</dbReference>
<keyword evidence="3 5" id="KW-0560">Oxidoreductase</keyword>
<dbReference type="SUPFAM" id="SSF52518">
    <property type="entry name" value="Thiamin diphosphate-binding fold (THDP-binding)"/>
    <property type="match status" value="1"/>
</dbReference>
<dbReference type="Proteomes" id="UP000254802">
    <property type="component" value="Unassembled WGS sequence"/>
</dbReference>
<dbReference type="GO" id="GO:0005829">
    <property type="term" value="C:cytosol"/>
    <property type="evidence" value="ECO:0007669"/>
    <property type="project" value="TreeGrafter"/>
</dbReference>
<dbReference type="AlphaFoldDB" id="A0A378MZ38"/>
<evidence type="ECO:0000313" key="5">
    <source>
        <dbReference type="EMBL" id="STY61462.1"/>
    </source>
</evidence>
<comment type="cofactor">
    <cofactor evidence="1">
        <name>thiamine diphosphate</name>
        <dbReference type="ChEBI" id="CHEBI:58937"/>
    </cofactor>
</comment>
<organism evidence="5 6">
    <name type="scientific">Mannheimia haemolytica</name>
    <name type="common">Pasteurella haemolytica</name>
    <dbReference type="NCBI Taxonomy" id="75985"/>
    <lineage>
        <taxon>Bacteria</taxon>
        <taxon>Pseudomonadati</taxon>
        <taxon>Pseudomonadota</taxon>
        <taxon>Gammaproteobacteria</taxon>
        <taxon>Pasteurellales</taxon>
        <taxon>Pasteurellaceae</taxon>
        <taxon>Mannheimia</taxon>
    </lineage>
</organism>
<dbReference type="EC" id="1.2.4.2" evidence="2"/>
<dbReference type="GO" id="GO:0045252">
    <property type="term" value="C:oxoglutarate dehydrogenase complex"/>
    <property type="evidence" value="ECO:0007669"/>
    <property type="project" value="TreeGrafter"/>
</dbReference>
<gene>
    <name evidence="5" type="primary">sucA_4</name>
    <name evidence="5" type="ORF">NCTC10638_02679</name>
</gene>
<protein>
    <recommendedName>
        <fullName evidence="2">oxoglutarate dehydrogenase (succinyl-transferring)</fullName>
        <ecNumber evidence="2">1.2.4.2</ecNumber>
    </recommendedName>
</protein>
<dbReference type="PANTHER" id="PTHR23152">
    <property type="entry name" value="2-OXOGLUTARATE DEHYDROGENASE"/>
    <property type="match status" value="1"/>
</dbReference>
<dbReference type="GO" id="GO:0004591">
    <property type="term" value="F:oxoglutarate dehydrogenase (succinyl-transferring) activity"/>
    <property type="evidence" value="ECO:0007669"/>
    <property type="project" value="UniProtKB-EC"/>
</dbReference>
<accession>A0A378MZ38</accession>
<evidence type="ECO:0000256" key="3">
    <source>
        <dbReference type="ARBA" id="ARBA00023002"/>
    </source>
</evidence>
<reference evidence="5 6" key="1">
    <citation type="submission" date="2018-06" db="EMBL/GenBank/DDBJ databases">
        <authorList>
            <consortium name="Pathogen Informatics"/>
            <person name="Doyle S."/>
        </authorList>
    </citation>
    <scope>NUCLEOTIDE SEQUENCE [LARGE SCALE GENOMIC DNA]</scope>
    <source>
        <strain evidence="5 6">NCTC10638</strain>
    </source>
</reference>
<evidence type="ECO:0000313" key="6">
    <source>
        <dbReference type="Proteomes" id="UP000254802"/>
    </source>
</evidence>
<evidence type="ECO:0000256" key="4">
    <source>
        <dbReference type="ARBA" id="ARBA00023052"/>
    </source>
</evidence>
<evidence type="ECO:0000256" key="2">
    <source>
        <dbReference type="ARBA" id="ARBA00012280"/>
    </source>
</evidence>
<keyword evidence="4" id="KW-0786">Thiamine pyrophosphate</keyword>
<dbReference type="GO" id="GO:0006099">
    <property type="term" value="P:tricarboxylic acid cycle"/>
    <property type="evidence" value="ECO:0007669"/>
    <property type="project" value="TreeGrafter"/>
</dbReference>
<evidence type="ECO:0000256" key="1">
    <source>
        <dbReference type="ARBA" id="ARBA00001964"/>
    </source>
</evidence>
<proteinExistence type="predicted"/>
<dbReference type="InterPro" id="IPR029061">
    <property type="entry name" value="THDP-binding"/>
</dbReference>
<name>A0A378MZ38_MANHA</name>
<dbReference type="EMBL" id="UGPN01000002">
    <property type="protein sequence ID" value="STY61462.1"/>
    <property type="molecule type" value="Genomic_DNA"/>
</dbReference>
<dbReference type="Gene3D" id="3.40.50.970">
    <property type="match status" value="1"/>
</dbReference>
<dbReference type="GO" id="GO:0030976">
    <property type="term" value="F:thiamine pyrophosphate binding"/>
    <property type="evidence" value="ECO:0007669"/>
    <property type="project" value="InterPro"/>
</dbReference>
<sequence>MMKEIIRHASRQGMTDVVLGMAHRGRLNMLVNVFGKRPAELFDEFAGKHADESRTAM</sequence>
<dbReference type="PANTHER" id="PTHR23152:SF4">
    <property type="entry name" value="2-OXOADIPATE DEHYDROGENASE COMPLEX COMPONENT E1"/>
    <property type="match status" value="1"/>
</dbReference>